<keyword evidence="9" id="KW-1185">Reference proteome</keyword>
<evidence type="ECO:0000256" key="3">
    <source>
        <dbReference type="ARBA" id="ARBA00022692"/>
    </source>
</evidence>
<accession>A0ABN2JDL2</accession>
<feature type="transmembrane region" description="Helical" evidence="7">
    <location>
        <begin position="56"/>
        <end position="73"/>
    </location>
</feature>
<dbReference type="RefSeq" id="WP_344196402.1">
    <property type="nucleotide sequence ID" value="NZ_BAAAME010000001.1"/>
</dbReference>
<feature type="transmembrane region" description="Helical" evidence="7">
    <location>
        <begin position="94"/>
        <end position="113"/>
    </location>
</feature>
<evidence type="ECO:0000256" key="7">
    <source>
        <dbReference type="HAMAP-Rule" id="MF_00631"/>
    </source>
</evidence>
<comment type="function">
    <text evidence="7">Involved in cell division.</text>
</comment>
<proteinExistence type="inferred from homology"/>
<dbReference type="Proteomes" id="UP001501057">
    <property type="component" value="Unassembled WGS sequence"/>
</dbReference>
<comment type="similarity">
    <text evidence="7">Belongs to the CrgA family.</text>
</comment>
<evidence type="ECO:0000256" key="4">
    <source>
        <dbReference type="ARBA" id="ARBA00022989"/>
    </source>
</evidence>
<keyword evidence="3 7" id="KW-0812">Transmembrane</keyword>
<evidence type="ECO:0000313" key="9">
    <source>
        <dbReference type="Proteomes" id="UP001501057"/>
    </source>
</evidence>
<sequence>MSKSPSNSRIRGGWWHPAAIVLALAGLGWAAMWLFWKIDTNLPGPEVPKAITDLGNWNWAIAGVLVVVASFVASGTAPEPEPGATLGWRYAPQLMVGSAVIGLLWIVTFYTTSNTDVNLPVFTDLGNWNLVVGMGFIVAAFGFATKWE</sequence>
<evidence type="ECO:0000313" key="8">
    <source>
        <dbReference type="EMBL" id="GAA1723441.1"/>
    </source>
</evidence>
<keyword evidence="4 7" id="KW-1133">Transmembrane helix</keyword>
<comment type="caution">
    <text evidence="8">The sequence shown here is derived from an EMBL/GenBank/DDBJ whole genome shotgun (WGS) entry which is preliminary data.</text>
</comment>
<gene>
    <name evidence="7" type="primary">crgA</name>
    <name evidence="8" type="ORF">GCM10009710_00290</name>
</gene>
<name>A0ABN2JDL2_9ACTN</name>
<dbReference type="HAMAP" id="MF_00631">
    <property type="entry name" value="CrgA"/>
    <property type="match status" value="1"/>
</dbReference>
<dbReference type="Pfam" id="PF06781">
    <property type="entry name" value="CrgA"/>
    <property type="match status" value="1"/>
</dbReference>
<comment type="caution">
    <text evidence="7">Lacks conserved residue(s) required for the propagation of feature annotation.</text>
</comment>
<feature type="transmembrane region" description="Helical" evidence="7">
    <location>
        <begin position="12"/>
        <end position="36"/>
    </location>
</feature>
<keyword evidence="2 7" id="KW-0132">Cell division</keyword>
<dbReference type="EMBL" id="BAAAME010000001">
    <property type="protein sequence ID" value="GAA1723441.1"/>
    <property type="molecule type" value="Genomic_DNA"/>
</dbReference>
<keyword evidence="1 7" id="KW-1003">Cell membrane</keyword>
<evidence type="ECO:0000256" key="2">
    <source>
        <dbReference type="ARBA" id="ARBA00022618"/>
    </source>
</evidence>
<comment type="subcellular location">
    <subcellularLocation>
        <location evidence="7">Cell membrane</location>
        <topology evidence="7">Multi-pass membrane protein</topology>
    </subcellularLocation>
</comment>
<evidence type="ECO:0000256" key="6">
    <source>
        <dbReference type="ARBA" id="ARBA00023306"/>
    </source>
</evidence>
<evidence type="ECO:0000256" key="1">
    <source>
        <dbReference type="ARBA" id="ARBA00022475"/>
    </source>
</evidence>
<evidence type="ECO:0000256" key="5">
    <source>
        <dbReference type="ARBA" id="ARBA00023136"/>
    </source>
</evidence>
<protein>
    <recommendedName>
        <fullName evidence="7">Cell division protein CrgA</fullName>
    </recommendedName>
</protein>
<dbReference type="InterPro" id="IPR009619">
    <property type="entry name" value="CrgA"/>
</dbReference>
<reference evidence="8 9" key="1">
    <citation type="journal article" date="2019" name="Int. J. Syst. Evol. Microbiol.">
        <title>The Global Catalogue of Microorganisms (GCM) 10K type strain sequencing project: providing services to taxonomists for standard genome sequencing and annotation.</title>
        <authorList>
            <consortium name="The Broad Institute Genomics Platform"/>
            <consortium name="The Broad Institute Genome Sequencing Center for Infectious Disease"/>
            <person name="Wu L."/>
            <person name="Ma J."/>
        </authorList>
    </citation>
    <scope>NUCLEOTIDE SEQUENCE [LARGE SCALE GENOMIC DNA]</scope>
    <source>
        <strain evidence="8 9">JCM 13518</strain>
    </source>
</reference>
<keyword evidence="6 7" id="KW-0131">Cell cycle</keyword>
<feature type="transmembrane region" description="Helical" evidence="7">
    <location>
        <begin position="125"/>
        <end position="144"/>
    </location>
</feature>
<organism evidence="8 9">
    <name type="scientific">Aeromicrobium alkaliterrae</name>
    <dbReference type="NCBI Taxonomy" id="302168"/>
    <lineage>
        <taxon>Bacteria</taxon>
        <taxon>Bacillati</taxon>
        <taxon>Actinomycetota</taxon>
        <taxon>Actinomycetes</taxon>
        <taxon>Propionibacteriales</taxon>
        <taxon>Nocardioidaceae</taxon>
        <taxon>Aeromicrobium</taxon>
    </lineage>
</organism>
<keyword evidence="5 7" id="KW-0472">Membrane</keyword>